<proteinExistence type="predicted"/>
<dbReference type="Gene3D" id="3.30.1050.20">
    <property type="match status" value="1"/>
</dbReference>
<protein>
    <submittedName>
        <fullName evidence="2">Maleylpyruvate isomerase</fullName>
    </submittedName>
</protein>
<sequence>MAMRGSRSGDGGRAAGDSGMTREELRGALDASMARLAGTVAGLTDQQVGGATLIPPWTRGHVLTHLARATDSLCRLLEGARTGTAIPQYPSMAARAAEIEAGAARPVAALAEDLAGSAERFAAALRALPEAAWQARVRMRTGETRTPAGLMETRLRELEIHHADLDAGYTFADIPAATVRWILDDIVAALARREADAEKAAETGAETGAGGDGAGRVSAVRIEATDADYARAIGSGDGAGAGGPVVLGRSADLLAWLTGRSPAGAGLATSGGADVPSPPYWI</sequence>
<keyword evidence="2" id="KW-0413">Isomerase</keyword>
<dbReference type="SUPFAM" id="SSF55718">
    <property type="entry name" value="SCP-like"/>
    <property type="match status" value="1"/>
</dbReference>
<evidence type="ECO:0000313" key="2">
    <source>
        <dbReference type="EMBL" id="BDM67559.1"/>
    </source>
</evidence>
<evidence type="ECO:0000313" key="3">
    <source>
        <dbReference type="Proteomes" id="UP001059597"/>
    </source>
</evidence>
<evidence type="ECO:0000259" key="1">
    <source>
        <dbReference type="Pfam" id="PF11716"/>
    </source>
</evidence>
<dbReference type="NCBIfam" id="TIGR03083">
    <property type="entry name" value="maleylpyruvate isomerase family mycothiol-dependent enzyme"/>
    <property type="match status" value="1"/>
</dbReference>
<dbReference type="InterPro" id="IPR024344">
    <property type="entry name" value="MDMPI_metal-binding"/>
</dbReference>
<name>A0ABN6QMZ0_STRNI</name>
<dbReference type="InterPro" id="IPR034660">
    <property type="entry name" value="DinB/YfiT-like"/>
</dbReference>
<dbReference type="EMBL" id="AP026073">
    <property type="protein sequence ID" value="BDM67559.1"/>
    <property type="molecule type" value="Genomic_DNA"/>
</dbReference>
<accession>A0ABN6QMZ0</accession>
<dbReference type="Proteomes" id="UP001059597">
    <property type="component" value="Chromosome"/>
</dbReference>
<organism evidence="2 3">
    <name type="scientific">Streptomyces nigrescens</name>
    <dbReference type="NCBI Taxonomy" id="1920"/>
    <lineage>
        <taxon>Bacteria</taxon>
        <taxon>Bacillati</taxon>
        <taxon>Actinomycetota</taxon>
        <taxon>Actinomycetes</taxon>
        <taxon>Kitasatosporales</taxon>
        <taxon>Streptomycetaceae</taxon>
        <taxon>Streptomyces</taxon>
    </lineage>
</organism>
<keyword evidence="3" id="KW-1185">Reference proteome</keyword>
<dbReference type="Pfam" id="PF11716">
    <property type="entry name" value="MDMPI_N"/>
    <property type="match status" value="1"/>
</dbReference>
<dbReference type="SUPFAM" id="SSF109854">
    <property type="entry name" value="DinB/YfiT-like putative metalloenzymes"/>
    <property type="match status" value="1"/>
</dbReference>
<dbReference type="InterPro" id="IPR017517">
    <property type="entry name" value="Maleyloyr_isom"/>
</dbReference>
<dbReference type="InterPro" id="IPR036527">
    <property type="entry name" value="SCP2_sterol-bd_dom_sf"/>
</dbReference>
<dbReference type="GO" id="GO:0016853">
    <property type="term" value="F:isomerase activity"/>
    <property type="evidence" value="ECO:0007669"/>
    <property type="project" value="UniProtKB-KW"/>
</dbReference>
<dbReference type="Gene3D" id="1.20.120.450">
    <property type="entry name" value="dinb family like domain"/>
    <property type="match status" value="1"/>
</dbReference>
<reference evidence="2" key="1">
    <citation type="submission" date="2022-06" db="EMBL/GenBank/DDBJ databases">
        <title>Complete genome sequence of Streptomyces nigrescens HEK616.</title>
        <authorList>
            <person name="Asamizu S."/>
            <person name="Onaka H."/>
        </authorList>
    </citation>
    <scope>NUCLEOTIDE SEQUENCE</scope>
    <source>
        <strain evidence="2">HEK616</strain>
    </source>
</reference>
<gene>
    <name evidence="2" type="ORF">HEK616_10460</name>
</gene>
<feature type="domain" description="Mycothiol-dependent maleylpyruvate isomerase metal-binding" evidence="1">
    <location>
        <begin position="29"/>
        <end position="165"/>
    </location>
</feature>